<name>A0A2P2MPI2_RHIMU</name>
<feature type="transmembrane region" description="Helical" evidence="1">
    <location>
        <begin position="42"/>
        <end position="60"/>
    </location>
</feature>
<dbReference type="EMBL" id="GGEC01051654">
    <property type="protein sequence ID" value="MBX32138.1"/>
    <property type="molecule type" value="Transcribed_RNA"/>
</dbReference>
<feature type="transmembrane region" description="Helical" evidence="1">
    <location>
        <begin position="16"/>
        <end position="35"/>
    </location>
</feature>
<sequence>MWMLFFFLFFSLGKHWYFPASFCGGFFFFRFFILLNLFCRNLIFYFWISVVPFNLCQDHVSVLILPCRNSQNSSFLCDQRHVLVALHHFFIFFCFPFICA</sequence>
<feature type="transmembrane region" description="Helical" evidence="1">
    <location>
        <begin position="80"/>
        <end position="99"/>
    </location>
</feature>
<protein>
    <submittedName>
        <fullName evidence="2">Uncharacterized protein</fullName>
    </submittedName>
</protein>
<keyword evidence="1" id="KW-1133">Transmembrane helix</keyword>
<keyword evidence="1" id="KW-0812">Transmembrane</keyword>
<proteinExistence type="predicted"/>
<evidence type="ECO:0000313" key="2">
    <source>
        <dbReference type="EMBL" id="MBX32138.1"/>
    </source>
</evidence>
<keyword evidence="1" id="KW-0472">Membrane</keyword>
<evidence type="ECO:0000256" key="1">
    <source>
        <dbReference type="SAM" id="Phobius"/>
    </source>
</evidence>
<dbReference type="AlphaFoldDB" id="A0A2P2MPI2"/>
<reference evidence="2" key="1">
    <citation type="submission" date="2018-02" db="EMBL/GenBank/DDBJ databases">
        <title>Rhizophora mucronata_Transcriptome.</title>
        <authorList>
            <person name="Meera S.P."/>
            <person name="Sreeshan A."/>
            <person name="Augustine A."/>
        </authorList>
    </citation>
    <scope>NUCLEOTIDE SEQUENCE</scope>
    <source>
        <tissue evidence="2">Leaf</tissue>
    </source>
</reference>
<accession>A0A2P2MPI2</accession>
<organism evidence="2">
    <name type="scientific">Rhizophora mucronata</name>
    <name type="common">Asiatic mangrove</name>
    <dbReference type="NCBI Taxonomy" id="61149"/>
    <lineage>
        <taxon>Eukaryota</taxon>
        <taxon>Viridiplantae</taxon>
        <taxon>Streptophyta</taxon>
        <taxon>Embryophyta</taxon>
        <taxon>Tracheophyta</taxon>
        <taxon>Spermatophyta</taxon>
        <taxon>Magnoliopsida</taxon>
        <taxon>eudicotyledons</taxon>
        <taxon>Gunneridae</taxon>
        <taxon>Pentapetalae</taxon>
        <taxon>rosids</taxon>
        <taxon>fabids</taxon>
        <taxon>Malpighiales</taxon>
        <taxon>Rhizophoraceae</taxon>
        <taxon>Rhizophora</taxon>
    </lineage>
</organism>